<protein>
    <submittedName>
        <fullName evidence="1">Uncharacterized protein</fullName>
    </submittedName>
</protein>
<feature type="non-terminal residue" evidence="1">
    <location>
        <position position="30"/>
    </location>
</feature>
<dbReference type="AlphaFoldDB" id="A0A381XTI9"/>
<evidence type="ECO:0000313" key="1">
    <source>
        <dbReference type="EMBL" id="SVA67980.1"/>
    </source>
</evidence>
<proteinExistence type="predicted"/>
<gene>
    <name evidence="1" type="ORF">METZ01_LOCUS120834</name>
</gene>
<accession>A0A381XTI9</accession>
<dbReference type="EMBL" id="UINC01016306">
    <property type="protein sequence ID" value="SVA67980.1"/>
    <property type="molecule type" value="Genomic_DNA"/>
</dbReference>
<organism evidence="1">
    <name type="scientific">marine metagenome</name>
    <dbReference type="NCBI Taxonomy" id="408172"/>
    <lineage>
        <taxon>unclassified sequences</taxon>
        <taxon>metagenomes</taxon>
        <taxon>ecological metagenomes</taxon>
    </lineage>
</organism>
<sequence length="30" mass="3184">MLALDAKLGAQVPVNVGRNYNGPKVAKFLV</sequence>
<reference evidence="1" key="1">
    <citation type="submission" date="2018-05" db="EMBL/GenBank/DDBJ databases">
        <authorList>
            <person name="Lanie J.A."/>
            <person name="Ng W.-L."/>
            <person name="Kazmierczak K.M."/>
            <person name="Andrzejewski T.M."/>
            <person name="Davidsen T.M."/>
            <person name="Wayne K.J."/>
            <person name="Tettelin H."/>
            <person name="Glass J.I."/>
            <person name="Rusch D."/>
            <person name="Podicherti R."/>
            <person name="Tsui H.-C.T."/>
            <person name="Winkler M.E."/>
        </authorList>
    </citation>
    <scope>NUCLEOTIDE SEQUENCE</scope>
</reference>
<name>A0A381XTI9_9ZZZZ</name>